<dbReference type="GO" id="GO:0005524">
    <property type="term" value="F:ATP binding"/>
    <property type="evidence" value="ECO:0007669"/>
    <property type="project" value="UniProtKB-KW"/>
</dbReference>
<organism evidence="4">
    <name type="scientific">uncultured marine thaumarchaeote KM3_65_H02</name>
    <dbReference type="NCBI Taxonomy" id="1456226"/>
    <lineage>
        <taxon>Archaea</taxon>
        <taxon>Nitrososphaerota</taxon>
        <taxon>environmental samples</taxon>
    </lineage>
</organism>
<dbReference type="InterPro" id="IPR010230">
    <property type="entry name" value="FeS-cluster_ATPase_SufC"/>
</dbReference>
<evidence type="ECO:0000259" key="3">
    <source>
        <dbReference type="PROSITE" id="PS50893"/>
    </source>
</evidence>
<dbReference type="AlphaFoldDB" id="A0A075HJG5"/>
<evidence type="ECO:0000256" key="2">
    <source>
        <dbReference type="ARBA" id="ARBA00022840"/>
    </source>
</evidence>
<sequence>MYRLGLAKIRLGYIENQILITMATLEIKDLCVSREGKEILKGVNLKTEPGEVHAIMGPNGSGKSTLAYTMLGHPKFQVTKGDILLDGESILKLKTDERAKKGLFLGFQYPTEVSGVGFSHFLRTSYNALSKALKDNDREVFITVREFQKYLKENINDVGLADEFLSRYLNEGFSGGEKKRSEVLQMTVLQPTVSILDEPDSGLDIDSVQAVAKAISKTFSKNTTTILITHYARILNYLDKLDFVHVFAGGRILKTGDSSLAGELEEKGYDWVLEKKSD</sequence>
<keyword evidence="1" id="KW-0547">Nucleotide-binding</keyword>
<dbReference type="NCBIfam" id="TIGR01978">
    <property type="entry name" value="sufC"/>
    <property type="match status" value="1"/>
</dbReference>
<protein>
    <submittedName>
        <fullName evidence="4">FeS assembly ATPase (SufC)</fullName>
    </submittedName>
</protein>
<evidence type="ECO:0000256" key="1">
    <source>
        <dbReference type="ARBA" id="ARBA00022741"/>
    </source>
</evidence>
<dbReference type="GO" id="GO:0016887">
    <property type="term" value="F:ATP hydrolysis activity"/>
    <property type="evidence" value="ECO:0007669"/>
    <property type="project" value="InterPro"/>
</dbReference>
<dbReference type="InterPro" id="IPR003593">
    <property type="entry name" value="AAA+_ATPase"/>
</dbReference>
<dbReference type="CDD" id="cd03217">
    <property type="entry name" value="ABC_FeS_Assembly"/>
    <property type="match status" value="1"/>
</dbReference>
<dbReference type="PROSITE" id="PS50893">
    <property type="entry name" value="ABC_TRANSPORTER_2"/>
    <property type="match status" value="1"/>
</dbReference>
<evidence type="ECO:0000313" key="4">
    <source>
        <dbReference type="EMBL" id="AIF14083.1"/>
    </source>
</evidence>
<dbReference type="PANTHER" id="PTHR43204">
    <property type="entry name" value="ABC TRANSPORTER I FAMILY MEMBER 6, CHLOROPLASTIC"/>
    <property type="match status" value="1"/>
</dbReference>
<accession>A0A075HJG5</accession>
<dbReference type="SUPFAM" id="SSF52540">
    <property type="entry name" value="P-loop containing nucleoside triphosphate hydrolases"/>
    <property type="match status" value="1"/>
</dbReference>
<dbReference type="Gene3D" id="3.40.50.300">
    <property type="entry name" value="P-loop containing nucleotide triphosphate hydrolases"/>
    <property type="match status" value="1"/>
</dbReference>
<dbReference type="PANTHER" id="PTHR43204:SF1">
    <property type="entry name" value="ABC TRANSPORTER I FAMILY MEMBER 6, CHLOROPLASTIC"/>
    <property type="match status" value="1"/>
</dbReference>
<reference evidence="4" key="1">
    <citation type="journal article" date="2014" name="Genome Biol. Evol.">
        <title>Pangenome evidence for extensive interdomain horizontal transfer affecting lineage core and shell genes in uncultured planktonic thaumarchaeota and euryarchaeota.</title>
        <authorList>
            <person name="Deschamps P."/>
            <person name="Zivanovic Y."/>
            <person name="Moreira D."/>
            <person name="Rodriguez-Valera F."/>
            <person name="Lopez-Garcia P."/>
        </authorList>
    </citation>
    <scope>NUCLEOTIDE SEQUENCE</scope>
</reference>
<gene>
    <name evidence="4" type="primary">sufC</name>
</gene>
<dbReference type="SMART" id="SM00382">
    <property type="entry name" value="AAA"/>
    <property type="match status" value="1"/>
</dbReference>
<dbReference type="EMBL" id="KF900991">
    <property type="protein sequence ID" value="AIF14083.1"/>
    <property type="molecule type" value="Genomic_DNA"/>
</dbReference>
<feature type="domain" description="ABC transporter" evidence="3">
    <location>
        <begin position="25"/>
        <end position="274"/>
    </location>
</feature>
<proteinExistence type="predicted"/>
<dbReference type="InterPro" id="IPR003439">
    <property type="entry name" value="ABC_transporter-like_ATP-bd"/>
</dbReference>
<keyword evidence="2" id="KW-0067">ATP-binding</keyword>
<dbReference type="Pfam" id="PF00005">
    <property type="entry name" value="ABC_tran"/>
    <property type="match status" value="1"/>
</dbReference>
<name>A0A075HJG5_9ARCH</name>
<dbReference type="InterPro" id="IPR027417">
    <property type="entry name" value="P-loop_NTPase"/>
</dbReference>